<reference evidence="2 3" key="1">
    <citation type="journal article" date="2022" name="Nat. Ecol. Evol.">
        <title>A masculinizing supergene underlies an exaggerated male reproductive morph in a spider.</title>
        <authorList>
            <person name="Hendrickx F."/>
            <person name="De Corte Z."/>
            <person name="Sonet G."/>
            <person name="Van Belleghem S.M."/>
            <person name="Kostlbacher S."/>
            <person name="Vangestel C."/>
        </authorList>
    </citation>
    <scope>NUCLEOTIDE SEQUENCE [LARGE SCALE GENOMIC DNA]</scope>
    <source>
        <strain evidence="2">W744_W776</strain>
    </source>
</reference>
<organism evidence="2 3">
    <name type="scientific">Oedothorax gibbosus</name>
    <dbReference type="NCBI Taxonomy" id="931172"/>
    <lineage>
        <taxon>Eukaryota</taxon>
        <taxon>Metazoa</taxon>
        <taxon>Ecdysozoa</taxon>
        <taxon>Arthropoda</taxon>
        <taxon>Chelicerata</taxon>
        <taxon>Arachnida</taxon>
        <taxon>Araneae</taxon>
        <taxon>Araneomorphae</taxon>
        <taxon>Entelegynae</taxon>
        <taxon>Araneoidea</taxon>
        <taxon>Linyphiidae</taxon>
        <taxon>Erigoninae</taxon>
        <taxon>Oedothorax</taxon>
    </lineage>
</organism>
<dbReference type="EMBL" id="JAFNEN010007623">
    <property type="protein sequence ID" value="KAG8155650.1"/>
    <property type="molecule type" value="Genomic_DNA"/>
</dbReference>
<protein>
    <submittedName>
        <fullName evidence="2">Uncharacterized protein</fullName>
    </submittedName>
</protein>
<dbReference type="Proteomes" id="UP000827092">
    <property type="component" value="Unassembled WGS sequence"/>
</dbReference>
<sequence>MGLKKPGAKEIRPPEVGPIWDPRSLRGGGHPGTRRVPLVNGGVYAHVGTQSGELCPEGARPEETRWRSVAGLTCKSIVRSGLRGKTNEPI</sequence>
<name>A0AAV6TCN1_9ARAC</name>
<accession>A0AAV6TCN1</accession>
<evidence type="ECO:0000313" key="3">
    <source>
        <dbReference type="Proteomes" id="UP000827092"/>
    </source>
</evidence>
<feature type="region of interest" description="Disordered" evidence="1">
    <location>
        <begin position="1"/>
        <end position="35"/>
    </location>
</feature>
<dbReference type="AlphaFoldDB" id="A0AAV6TCN1"/>
<gene>
    <name evidence="2" type="ORF">JTE90_009131</name>
</gene>
<comment type="caution">
    <text evidence="2">The sequence shown here is derived from an EMBL/GenBank/DDBJ whole genome shotgun (WGS) entry which is preliminary data.</text>
</comment>
<evidence type="ECO:0000313" key="2">
    <source>
        <dbReference type="EMBL" id="KAG8155650.1"/>
    </source>
</evidence>
<evidence type="ECO:0000256" key="1">
    <source>
        <dbReference type="SAM" id="MobiDB-lite"/>
    </source>
</evidence>
<proteinExistence type="predicted"/>
<keyword evidence="3" id="KW-1185">Reference proteome</keyword>